<keyword evidence="9" id="KW-0693">Viral RNA replication</keyword>
<evidence type="ECO:0000313" key="14">
    <source>
        <dbReference type="EMBL" id="ASG92550.1"/>
    </source>
</evidence>
<dbReference type="GO" id="GO:0003724">
    <property type="term" value="F:RNA helicase activity"/>
    <property type="evidence" value="ECO:0007669"/>
    <property type="project" value="InterPro"/>
</dbReference>
<dbReference type="SUPFAM" id="SSF50494">
    <property type="entry name" value="Trypsin-like serine proteases"/>
    <property type="match status" value="1"/>
</dbReference>
<evidence type="ECO:0000256" key="9">
    <source>
        <dbReference type="ARBA" id="ARBA00022953"/>
    </source>
</evidence>
<keyword evidence="2" id="KW-0645">Protease</keyword>
<feature type="compositionally biased region" description="Low complexity" evidence="10">
    <location>
        <begin position="814"/>
        <end position="824"/>
    </location>
</feature>
<dbReference type="InterPro" id="IPR043502">
    <property type="entry name" value="DNA/RNA_pol_sf"/>
</dbReference>
<evidence type="ECO:0000256" key="10">
    <source>
        <dbReference type="SAM" id="MobiDB-lite"/>
    </source>
</evidence>
<dbReference type="InterPro" id="IPR043504">
    <property type="entry name" value="Peptidase_S1_PA_chymotrypsin"/>
</dbReference>
<dbReference type="Pfam" id="PF00910">
    <property type="entry name" value="RNA_helicase"/>
    <property type="match status" value="1"/>
</dbReference>
<dbReference type="PROSITE" id="PS51874">
    <property type="entry name" value="PCV_3C_PRO"/>
    <property type="match status" value="1"/>
</dbReference>
<evidence type="ECO:0000256" key="3">
    <source>
        <dbReference type="ARBA" id="ARBA00022679"/>
    </source>
</evidence>
<reference evidence="14" key="1">
    <citation type="submission" date="2016-12" db="EMBL/GenBank/DDBJ databases">
        <title>Virus-host infection dynamics for marine picoeukaryotes resolved from metatranscriptome.</title>
        <authorList>
            <person name="Moniruzzaman M."/>
            <person name="Wurch L.L."/>
            <person name="Alexander H."/>
            <person name="Dyhrman S.T."/>
            <person name="Gobler C.J."/>
            <person name="Wilhelm S.W."/>
        </authorList>
    </citation>
    <scope>NUCLEOTIDE SEQUENCE</scope>
    <source>
        <strain evidence="14">Q_sR_OV_011</strain>
    </source>
</reference>
<dbReference type="GO" id="GO:0006508">
    <property type="term" value="P:proteolysis"/>
    <property type="evidence" value="ECO:0007669"/>
    <property type="project" value="UniProtKB-KW"/>
</dbReference>
<keyword evidence="4" id="KW-0548">Nucleotidyltransferase</keyword>
<evidence type="ECO:0000259" key="12">
    <source>
        <dbReference type="PROSITE" id="PS51218"/>
    </source>
</evidence>
<evidence type="ECO:0000259" key="13">
    <source>
        <dbReference type="PROSITE" id="PS51874"/>
    </source>
</evidence>
<dbReference type="GO" id="GO:0004197">
    <property type="term" value="F:cysteine-type endopeptidase activity"/>
    <property type="evidence" value="ECO:0007669"/>
    <property type="project" value="InterPro"/>
</dbReference>
<feature type="region of interest" description="Disordered" evidence="10">
    <location>
        <begin position="802"/>
        <end position="836"/>
    </location>
</feature>
<evidence type="ECO:0000256" key="8">
    <source>
        <dbReference type="ARBA" id="ARBA00022840"/>
    </source>
</evidence>
<dbReference type="PRINTS" id="PR00918">
    <property type="entry name" value="CALICVIRUSNS"/>
</dbReference>
<evidence type="ECO:0000256" key="1">
    <source>
        <dbReference type="ARBA" id="ARBA00022484"/>
    </source>
</evidence>
<feature type="domain" description="SF3 helicase" evidence="12">
    <location>
        <begin position="381"/>
        <end position="554"/>
    </location>
</feature>
<evidence type="ECO:0000256" key="2">
    <source>
        <dbReference type="ARBA" id="ARBA00022670"/>
    </source>
</evidence>
<dbReference type="Gene3D" id="3.30.70.270">
    <property type="match status" value="1"/>
</dbReference>
<dbReference type="GO" id="GO:0003968">
    <property type="term" value="F:RNA-directed RNA polymerase activity"/>
    <property type="evidence" value="ECO:0007669"/>
    <property type="project" value="UniProtKB-KW"/>
</dbReference>
<evidence type="ECO:0000256" key="6">
    <source>
        <dbReference type="ARBA" id="ARBA00022801"/>
    </source>
</evidence>
<gene>
    <name evidence="14" type="ORF">Q_sR_OV_011_gene1</name>
</gene>
<keyword evidence="8" id="KW-0067">ATP-binding</keyword>
<evidence type="ECO:0000256" key="4">
    <source>
        <dbReference type="ARBA" id="ARBA00022695"/>
    </source>
</evidence>
<dbReference type="CDD" id="cd23194">
    <property type="entry name" value="Dicistroviridae_RdRp"/>
    <property type="match status" value="1"/>
</dbReference>
<dbReference type="SUPFAM" id="SSF56672">
    <property type="entry name" value="DNA/RNA polymerases"/>
    <property type="match status" value="1"/>
</dbReference>
<dbReference type="InterPro" id="IPR001205">
    <property type="entry name" value="RNA-dir_pol_C"/>
</dbReference>
<dbReference type="Pfam" id="PF12381">
    <property type="entry name" value="Peptidase_C3G"/>
    <property type="match status" value="1"/>
</dbReference>
<evidence type="ECO:0000259" key="11">
    <source>
        <dbReference type="PROSITE" id="PS50507"/>
    </source>
</evidence>
<dbReference type="Gene3D" id="2.40.10.10">
    <property type="entry name" value="Trypsin-like serine proteases"/>
    <property type="match status" value="1"/>
</dbReference>
<dbReference type="PROSITE" id="PS51218">
    <property type="entry name" value="SF3_HELICASE_2"/>
    <property type="match status" value="1"/>
</dbReference>
<feature type="domain" description="RdRp catalytic" evidence="11">
    <location>
        <begin position="1481"/>
        <end position="1610"/>
    </location>
</feature>
<evidence type="ECO:0000256" key="5">
    <source>
        <dbReference type="ARBA" id="ARBA00022741"/>
    </source>
</evidence>
<dbReference type="InterPro" id="IPR014759">
    <property type="entry name" value="Helicase_SF3_ssRNA_vir"/>
</dbReference>
<dbReference type="EMBL" id="KY286106">
    <property type="protein sequence ID" value="ASG92550.1"/>
    <property type="molecule type" value="Genomic_RNA"/>
</dbReference>
<dbReference type="InterPro" id="IPR004004">
    <property type="entry name" value="Helic/Pol/Pept_Calicivir-typ"/>
</dbReference>
<dbReference type="InterPro" id="IPR007094">
    <property type="entry name" value="RNA-dir_pol_PSvirus"/>
</dbReference>
<dbReference type="InterPro" id="IPR000605">
    <property type="entry name" value="Helicase_SF3_ssDNA/RNA_vir"/>
</dbReference>
<dbReference type="GO" id="GO:0003723">
    <property type="term" value="F:RNA binding"/>
    <property type="evidence" value="ECO:0007669"/>
    <property type="project" value="InterPro"/>
</dbReference>
<keyword evidence="3" id="KW-0808">Transferase</keyword>
<dbReference type="GO" id="GO:0006351">
    <property type="term" value="P:DNA-templated transcription"/>
    <property type="evidence" value="ECO:0007669"/>
    <property type="project" value="InterPro"/>
</dbReference>
<dbReference type="PROSITE" id="PS50507">
    <property type="entry name" value="RDRP_SSRNA_POS"/>
    <property type="match status" value="1"/>
</dbReference>
<accession>A0A218NJU1</accession>
<name>A0A218NJU1_9VIRU</name>
<dbReference type="GO" id="GO:0039694">
    <property type="term" value="P:viral RNA genome replication"/>
    <property type="evidence" value="ECO:0007669"/>
    <property type="project" value="InterPro"/>
</dbReference>
<dbReference type="InterPro" id="IPR044067">
    <property type="entry name" value="PCV_3C_PRO"/>
</dbReference>
<dbReference type="InterPro" id="IPR024387">
    <property type="entry name" value="Pept_C3G_Picornavir"/>
</dbReference>
<feature type="domain" description="Peptidase C3" evidence="13">
    <location>
        <begin position="985"/>
        <end position="1207"/>
    </location>
</feature>
<dbReference type="Pfam" id="PF00680">
    <property type="entry name" value="RdRP_1"/>
    <property type="match status" value="1"/>
</dbReference>
<keyword evidence="7" id="KW-0788">Thiol protease</keyword>
<dbReference type="Gene3D" id="1.20.960.20">
    <property type="match status" value="1"/>
</dbReference>
<protein>
    <submittedName>
        <fullName evidence="14">Putative non-structural protein</fullName>
    </submittedName>
</protein>
<organism evidence="14">
    <name type="scientific">Picornavirales Q_sR_OV_011</name>
    <dbReference type="NCBI Taxonomy" id="2016071"/>
    <lineage>
        <taxon>Viruses</taxon>
        <taxon>Riboviria</taxon>
        <taxon>Orthornavirae</taxon>
        <taxon>Pisuviricota</taxon>
        <taxon>Pisoniviricetes</taxon>
        <taxon>Picornavirales</taxon>
    </lineage>
</organism>
<sequence>MNKLYIDQPYDTIKCFLRLMVCNGTPKDVQSKICPDCHEMTEYFMFNGFMLVQRWCWCDLKMLGTTPEDRDLEPYPRVGIDVKYDQLCEILQQNNTEHFNRMLDTASGSDKSELGSGFVAQSKSKFKAQAFLNHDHSHTVKIGMDDSLSNFIQSLSNQVPQAISQTKEYLSTACKLFLILRNLDDMTSISITFIDLLLTWNVPMKIASSAWTWISEHCSCLFGSKFKAQIATPINTKALTMLITCICGLLGSNKLPCKSMITTVLKNLGDVGRATQGYRVLSECFSPIFNKVYKTVYQFIFGVPPELTDLESMLTDIRLWFLDVERLTPLSKQDSIPTDYKTIRDVERVYNKGLMFLRQIDMLKLSPPDKEPFLKYWMLMQKIYDRAIAQGVRKSEPRTEPVIIHLFGSSGVGKSGLVYLLAQDICSQEGLASETMDETYFRNVEQEFWDGYHGQMVCVYDDFGQMKDVQGSPNPEFMEIVRCRNIAPWPLHMAHLEDKARTRFTSRAIILTSNESHYLTPSLTCPEAFDRRLDLSAKVKIKSEFLIPGTERLDPDKVSKPLDESVYLFCLHENKKPMVDSKGKEIWLNYEQFSKMCITKYNKMYYSSKRRLECLQQRSHDLKEQQPQPSPMKAQINLDDITVDRCIQATIWVNARDPPNPFHKTALVDDKIITEAQEKELLELAVKSEDYFDFMIAASEYCIAKEIDLLRVLSPDECSVDYRAIHQSIYDRKLTENKRVGPIRNYVEFMFERLKMTIIDAFHRIKDTVAKNYITFGSIAIGIVALYGLKSFFVPSEEKKSAVSKPLKQPNPPRSQRSSSVPPRRNSDITPITESRELEKRKRMRITAEMDKNKCTAESRIEDKRRPRRAVAEFWFSGPKCTCDVDALARVCLDAVMEAIPDFVMSDDNCKDNGTLCWSCFTFRQGCEEAITPVLEANYQMRCNMGRHDLTSLCIKIEDTLGDLVADEINKRNLPYLKAEMALDQNSQELRYGPIVNNLYRIRTVEETPNGPVWKDRVNVLFVRGRLILTVRHVVNFLNEECSLVNPFNIDGLHFKKSECRIIPLTTSRNEDLDATLIELPRSINGHRDIIKQFTLQEDLCKFSEIPGNLPHLRYLGRQNRLLSYNDFSLPSITILDSMEYTLDDMDGTSKPIQLRQGYRYYAETSGGDCGAPLLASAPSLSRKILGIHVAGYKGEAWAVHITQNMIERALRNVSFEAQIKLDLPYTGEHVVPEGNFMPIGKYPNVLPRPTKTELRPSPIHQLVKTPFKQPAALKPLIVDGERVDPLMTGLKKCGVVTPTIDIMTLRRCRIALTSFLKKGRSKSFKGILTVGESIQGLPGDDFITPVKRRSSPGIPWCFQTGGTAGKRKWLGDGEDYILDHPDLINALQKRYELACNGERMETIWADTLKDELRPIEKVKAGKTRVFSAGPMDFVIFMRQYYLPFFAHMMRNRIHNFCGVGINATGVDWEVLTKKLRSKGSKVAAGDFRNFDGTELAEILWACCDIICDVEDDPTDPDNDLNRKIRKVIFCEIVNSIHLHGNNVYGWNHSLTSGNPGTAVINTLYNVLSMMYVFCKTTDYSPSYFFDHVYMVAYGDDNIINMSDFISPIFNQVTITRGYAEIGMEYTDEDKTGNIVPFRSLSEISFLKRKFRYDTDLCRHVAPLDLDTILEMTMWVRGDLDHNARCAINIEHAYRELAMHGRDVFDHWSVILDKLAHTHLTNPPILYDYIDYVGQEFEW</sequence>
<dbReference type="InterPro" id="IPR009003">
    <property type="entry name" value="Peptidase_S1_PA"/>
</dbReference>
<keyword evidence="6" id="KW-0378">Hydrolase</keyword>
<dbReference type="GO" id="GO:0005524">
    <property type="term" value="F:ATP binding"/>
    <property type="evidence" value="ECO:0007669"/>
    <property type="project" value="UniProtKB-KW"/>
</dbReference>
<keyword evidence="5" id="KW-0547">Nucleotide-binding</keyword>
<dbReference type="InterPro" id="IPR043128">
    <property type="entry name" value="Rev_trsase/Diguanyl_cyclase"/>
</dbReference>
<evidence type="ECO:0000256" key="7">
    <source>
        <dbReference type="ARBA" id="ARBA00022807"/>
    </source>
</evidence>
<proteinExistence type="predicted"/>
<keyword evidence="1" id="KW-0696">RNA-directed RNA polymerase</keyword>